<dbReference type="Gene3D" id="2.130.10.10">
    <property type="entry name" value="YVTN repeat-like/Quinoprotein amine dehydrogenase"/>
    <property type="match status" value="1"/>
</dbReference>
<comment type="similarity">
    <text evidence="3">Belongs to the WD repeat PROPPIN family.</text>
</comment>
<dbReference type="SUPFAM" id="SSF50978">
    <property type="entry name" value="WD40 repeat-like"/>
    <property type="match status" value="1"/>
</dbReference>
<evidence type="ECO:0000313" key="5">
    <source>
        <dbReference type="EMBL" id="KAK2952104.1"/>
    </source>
</evidence>
<name>A0ABQ9XMS1_9EUKA</name>
<protein>
    <submittedName>
        <fullName evidence="5">WD repeat domain phosphoinositide-interacting protein 2</fullName>
    </submittedName>
</protein>
<accession>A0ABQ9XMS1</accession>
<dbReference type="Proteomes" id="UP001281761">
    <property type="component" value="Unassembled WGS sequence"/>
</dbReference>
<dbReference type="Pfam" id="PF21032">
    <property type="entry name" value="PROPPIN"/>
    <property type="match status" value="1"/>
</dbReference>
<dbReference type="PANTHER" id="PTHR11227">
    <property type="entry name" value="WD-REPEAT PROTEIN INTERACTING WITH PHOSPHOINOSIDES WIPI -RELATED"/>
    <property type="match status" value="1"/>
</dbReference>
<dbReference type="InterPro" id="IPR001680">
    <property type="entry name" value="WD40_rpt"/>
</dbReference>
<evidence type="ECO:0000256" key="1">
    <source>
        <dbReference type="ARBA" id="ARBA00022574"/>
    </source>
</evidence>
<dbReference type="EMBL" id="JARBJD010000108">
    <property type="protein sequence ID" value="KAK2952104.1"/>
    <property type="molecule type" value="Genomic_DNA"/>
</dbReference>
<reference evidence="5 6" key="1">
    <citation type="journal article" date="2022" name="bioRxiv">
        <title>Genomics of Preaxostyla Flagellates Illuminates Evolutionary Transitions and the Path Towards Mitochondrial Loss.</title>
        <authorList>
            <person name="Novak L.V.F."/>
            <person name="Treitli S.C."/>
            <person name="Pyrih J."/>
            <person name="Halakuc P."/>
            <person name="Pipaliya S.V."/>
            <person name="Vacek V."/>
            <person name="Brzon O."/>
            <person name="Soukal P."/>
            <person name="Eme L."/>
            <person name="Dacks J.B."/>
            <person name="Karnkowska A."/>
            <person name="Elias M."/>
            <person name="Hampl V."/>
        </authorList>
    </citation>
    <scope>NUCLEOTIDE SEQUENCE [LARGE SCALE GENOMIC DNA]</scope>
    <source>
        <strain evidence="5">NAU3</strain>
        <tissue evidence="5">Gut</tissue>
    </source>
</reference>
<dbReference type="InterPro" id="IPR036322">
    <property type="entry name" value="WD40_repeat_dom_sf"/>
</dbReference>
<keyword evidence="6" id="KW-1185">Reference proteome</keyword>
<evidence type="ECO:0000256" key="4">
    <source>
        <dbReference type="PROSITE-ProRule" id="PRU00221"/>
    </source>
</evidence>
<proteinExistence type="inferred from homology"/>
<feature type="repeat" description="WD" evidence="4">
    <location>
        <begin position="198"/>
        <end position="240"/>
    </location>
</feature>
<evidence type="ECO:0000256" key="2">
    <source>
        <dbReference type="ARBA" id="ARBA00022737"/>
    </source>
</evidence>
<dbReference type="PROSITE" id="PS50082">
    <property type="entry name" value="WD_REPEATS_2"/>
    <property type="match status" value="1"/>
</dbReference>
<dbReference type="SMART" id="SM00320">
    <property type="entry name" value="WD40"/>
    <property type="match status" value="2"/>
</dbReference>
<evidence type="ECO:0000313" key="6">
    <source>
        <dbReference type="Proteomes" id="UP001281761"/>
    </source>
</evidence>
<evidence type="ECO:0000256" key="3">
    <source>
        <dbReference type="ARBA" id="ARBA00025740"/>
    </source>
</evidence>
<keyword evidence="2" id="KW-0677">Repeat</keyword>
<comment type="caution">
    <text evidence="5">The sequence shown here is derived from an EMBL/GenBank/DDBJ whole genome shotgun (WGS) entry which is preliminary data.</text>
</comment>
<gene>
    <name evidence="5" type="ORF">BLNAU_12955</name>
</gene>
<sequence>MQIHEPSSELTFLSFNQTNNCLVAGTKHGYSLWRTNPFEHCASGFNDHKIFIVEMFYSTSLIAIVCDSVDRDHDRKILYLFNTKIEQVICLLRFSEDIQAVRFNQQYLIVMLKTNIVIYTLEKIEAVCTLDIYFNRRGGIPTDVPANQTGRIALCPQRTLLAYPCDTTTGNIYLVTLRDVKSTEVVEGGDNYGSYKIIEAHDHPVAALAFTNDGSWLATASTRGTTIRIWDTHSRQQIMELKRSKIGKTAAVHSLSFSEDGSMLVVSSTSKTIHIFAVMGERKSEKSIACIYLDDEGITETYHISAFNADSNVIQVAFADGNYLHYRLPPPGASSRKCERCLEHSLLDRR</sequence>
<organism evidence="5 6">
    <name type="scientific">Blattamonas nauphoetae</name>
    <dbReference type="NCBI Taxonomy" id="2049346"/>
    <lineage>
        <taxon>Eukaryota</taxon>
        <taxon>Metamonada</taxon>
        <taxon>Preaxostyla</taxon>
        <taxon>Oxymonadida</taxon>
        <taxon>Blattamonas</taxon>
    </lineage>
</organism>
<keyword evidence="1 4" id="KW-0853">WD repeat</keyword>
<dbReference type="InterPro" id="IPR048720">
    <property type="entry name" value="PROPPIN"/>
</dbReference>
<dbReference type="InterPro" id="IPR015943">
    <property type="entry name" value="WD40/YVTN_repeat-like_dom_sf"/>
</dbReference>